<accession>A0A9W7SWI2</accession>
<reference evidence="1 2" key="1">
    <citation type="journal article" date="2018" name="IMA Fungus">
        <title>IMA Genome-F 10: Nine draft genome sequences of Claviceps purpurea s.lat., including C. arundinis, C. humidiphila, and C. cf. spartinae, pseudomolecules for the pitch canker pathogen Fusarium circinatum, draft genome of Davidsoniella eucalypti, Grosmannia galeiformis, Quambalaria eucalypti, and Teratosphaeria destructans.</title>
        <authorList>
            <person name="Wingfield B.D."/>
            <person name="Liu M."/>
            <person name="Nguyen H.D."/>
            <person name="Lane F.A."/>
            <person name="Morgan S.W."/>
            <person name="De Vos L."/>
            <person name="Wilken P.M."/>
            <person name="Duong T.A."/>
            <person name="Aylward J."/>
            <person name="Coetzee M.P."/>
            <person name="Dadej K."/>
            <person name="De Beer Z.W."/>
            <person name="Findlay W."/>
            <person name="Havenga M."/>
            <person name="Kolarik M."/>
            <person name="Menzies J.G."/>
            <person name="Naidoo K."/>
            <person name="Pochopski O."/>
            <person name="Shoukouhi P."/>
            <person name="Santana Q.C."/>
            <person name="Seifert K.A."/>
            <person name="Soal N."/>
            <person name="Steenkamp E.T."/>
            <person name="Tatham C.T."/>
            <person name="van der Nest M.A."/>
            <person name="Wingfield M.J."/>
        </authorList>
    </citation>
    <scope>NUCLEOTIDE SEQUENCE [LARGE SCALE GENOMIC DNA]</scope>
    <source>
        <strain evidence="1">CMW44962</strain>
    </source>
</reference>
<proteinExistence type="predicted"/>
<dbReference type="InterPro" id="IPR032710">
    <property type="entry name" value="NTF2-like_dom_sf"/>
</dbReference>
<dbReference type="Proteomes" id="UP001138500">
    <property type="component" value="Unassembled WGS sequence"/>
</dbReference>
<evidence type="ECO:0008006" key="3">
    <source>
        <dbReference type="Google" id="ProtNLM"/>
    </source>
</evidence>
<dbReference type="SUPFAM" id="SSF54427">
    <property type="entry name" value="NTF2-like"/>
    <property type="match status" value="1"/>
</dbReference>
<comment type="caution">
    <text evidence="1">The sequence shown here is derived from an EMBL/GenBank/DDBJ whole genome shotgun (WGS) entry which is preliminary data.</text>
</comment>
<gene>
    <name evidence="1" type="ORF">Tdes44962_MAKER01829</name>
</gene>
<evidence type="ECO:0000313" key="2">
    <source>
        <dbReference type="Proteomes" id="UP001138500"/>
    </source>
</evidence>
<organism evidence="1 2">
    <name type="scientific">Teratosphaeria destructans</name>
    <dbReference type="NCBI Taxonomy" id="418781"/>
    <lineage>
        <taxon>Eukaryota</taxon>
        <taxon>Fungi</taxon>
        <taxon>Dikarya</taxon>
        <taxon>Ascomycota</taxon>
        <taxon>Pezizomycotina</taxon>
        <taxon>Dothideomycetes</taxon>
        <taxon>Dothideomycetidae</taxon>
        <taxon>Mycosphaerellales</taxon>
        <taxon>Teratosphaeriaceae</taxon>
        <taxon>Teratosphaeria</taxon>
    </lineage>
</organism>
<sequence length="157" mass="17264">MATEGLYNKIQTAATGFVLSTCPKTPGTNEVDADRFYSYLGPGFHMSWGHKFFISTKPPLQKAVDGPTFIAHQSGMATSLQTWEIRVTNCCVDVQQRTAVVRADFLMTVPGHEPVLNDIVFWIQLDDRGEKIIDACEFVDPAASTELMSKMGGTKTA</sequence>
<dbReference type="AlphaFoldDB" id="A0A9W7SWI2"/>
<name>A0A9W7SWI2_9PEZI</name>
<keyword evidence="2" id="KW-1185">Reference proteome</keyword>
<protein>
    <recommendedName>
        <fullName evidence="3">SnoaL-like domain-containing protein</fullName>
    </recommendedName>
</protein>
<reference evidence="1 2" key="2">
    <citation type="journal article" date="2021" name="Curr. Genet.">
        <title>Genetic response to nitrogen starvation in the aggressive Eucalyptus foliar pathogen Teratosphaeria destructans.</title>
        <authorList>
            <person name="Havenga M."/>
            <person name="Wingfield B.D."/>
            <person name="Wingfield M.J."/>
            <person name="Dreyer L.L."/>
            <person name="Roets F."/>
            <person name="Aylward J."/>
        </authorList>
    </citation>
    <scope>NUCLEOTIDE SEQUENCE [LARGE SCALE GENOMIC DNA]</scope>
    <source>
        <strain evidence="1">CMW44962</strain>
    </source>
</reference>
<dbReference type="EMBL" id="RIBY02000779">
    <property type="protein sequence ID" value="KAH9837473.1"/>
    <property type="molecule type" value="Genomic_DNA"/>
</dbReference>
<evidence type="ECO:0000313" key="1">
    <source>
        <dbReference type="EMBL" id="KAH9837473.1"/>
    </source>
</evidence>
<dbReference type="OrthoDB" id="414540at2759"/>